<name>A0AAW1DGK1_9HEMI</name>
<dbReference type="Proteomes" id="UP001461498">
    <property type="component" value="Unassembled WGS sequence"/>
</dbReference>
<evidence type="ECO:0000313" key="2">
    <source>
        <dbReference type="Proteomes" id="UP001461498"/>
    </source>
</evidence>
<organism evidence="1 2">
    <name type="scientific">Rhynocoris fuscipes</name>
    <dbReference type="NCBI Taxonomy" id="488301"/>
    <lineage>
        <taxon>Eukaryota</taxon>
        <taxon>Metazoa</taxon>
        <taxon>Ecdysozoa</taxon>
        <taxon>Arthropoda</taxon>
        <taxon>Hexapoda</taxon>
        <taxon>Insecta</taxon>
        <taxon>Pterygota</taxon>
        <taxon>Neoptera</taxon>
        <taxon>Paraneoptera</taxon>
        <taxon>Hemiptera</taxon>
        <taxon>Heteroptera</taxon>
        <taxon>Panheteroptera</taxon>
        <taxon>Cimicomorpha</taxon>
        <taxon>Reduviidae</taxon>
        <taxon>Harpactorinae</taxon>
        <taxon>Harpactorini</taxon>
        <taxon>Rhynocoris</taxon>
    </lineage>
</organism>
<evidence type="ECO:0000313" key="1">
    <source>
        <dbReference type="EMBL" id="KAK9509647.1"/>
    </source>
</evidence>
<proteinExistence type="predicted"/>
<sequence>MPRTQCRINISEYVTFIATHATCIHDLNSCSYNSLFAKVSLHFFKSNSPANVQYCYTLYRTNSFKVKDQIHNLLNACNHSADDKSNNIVSTAGIDVNNSNVGTSATVVTESNITFTDTDDVHVTDDVDQHTFQLSVDVSTSSASGPLQDDITRSPLSHTSSIFASTPAHPISLNSSDTQEDNPLSSFHSTDESTVSSFLKFNFRIQFNKVLSQVADTIQFQSDYIHYLLNSIKTIYKSCEFNIRYKRCNKSCSKVYLKCIYKLCRNATCTIQYNVSPDGFVDASLELFGKLNHSGEYQFRQIRGLTRQEVKETLREKSVHKYYQKTVSKTDETVLASRISPKLALVGALRKMRSEGLALDDLKKSEILCLDEFQFSSPANRTFRTYDWWHDWCFDLALKQFHNMGFGILHFDATGSVVKKVDNRDHRFLYYAGVLELSINEESETLPIIEILTVSHTSHNISSSLGKFHSYAISRGGLPFNFIITDFSWALLMASCLQFNGTSIIEYVNSTYHDVRQNVQTSRVTLKICSAHFIKIVVTDLASQIKKTNKTLKHFILGVMCNFFMNAKSYSSCLQHFKNLVIVLQSEFHTAEVSKAAYYFKVPSRDDVSFEIEDLETPFPPQGKL</sequence>
<evidence type="ECO:0008006" key="3">
    <source>
        <dbReference type="Google" id="ProtNLM"/>
    </source>
</evidence>
<reference evidence="1 2" key="1">
    <citation type="submission" date="2022-12" db="EMBL/GenBank/DDBJ databases">
        <title>Chromosome-level genome assembly of true bugs.</title>
        <authorList>
            <person name="Ma L."/>
            <person name="Li H."/>
        </authorList>
    </citation>
    <scope>NUCLEOTIDE SEQUENCE [LARGE SCALE GENOMIC DNA]</scope>
    <source>
        <strain evidence="1">Lab_2022b</strain>
    </source>
</reference>
<gene>
    <name evidence="1" type="ORF">O3M35_006913</name>
</gene>
<comment type="caution">
    <text evidence="1">The sequence shown here is derived from an EMBL/GenBank/DDBJ whole genome shotgun (WGS) entry which is preliminary data.</text>
</comment>
<keyword evidence="2" id="KW-1185">Reference proteome</keyword>
<dbReference type="AlphaFoldDB" id="A0AAW1DGK1"/>
<protein>
    <recommendedName>
        <fullName evidence="3">Transposase</fullName>
    </recommendedName>
</protein>
<accession>A0AAW1DGK1</accession>
<dbReference type="EMBL" id="JAPXFL010000003">
    <property type="protein sequence ID" value="KAK9509647.1"/>
    <property type="molecule type" value="Genomic_DNA"/>
</dbReference>